<accession>A0AAN8ETL2</accession>
<dbReference type="EMBL" id="JAKLMC020000001">
    <property type="protein sequence ID" value="KAK5958497.1"/>
    <property type="molecule type" value="Genomic_DNA"/>
</dbReference>
<dbReference type="GO" id="GO:0016787">
    <property type="term" value="F:hydrolase activity"/>
    <property type="evidence" value="ECO:0007669"/>
    <property type="project" value="InterPro"/>
</dbReference>
<keyword evidence="1" id="KW-0175">Coiled coil</keyword>
<evidence type="ECO:0000313" key="3">
    <source>
        <dbReference type="EMBL" id="KAK5958497.1"/>
    </source>
</evidence>
<gene>
    <name evidence="3" type="ORF">OHC33_000340</name>
</gene>
<dbReference type="PANTHER" id="PTHR12905:SF0">
    <property type="entry name" value="CALCINEURIN-LIKE PHOSPHOESTERASE DOMAIN-CONTAINING PROTEIN"/>
    <property type="match status" value="1"/>
</dbReference>
<dbReference type="AlphaFoldDB" id="A0AAN8ETL2"/>
<dbReference type="InterPro" id="IPR004843">
    <property type="entry name" value="Calcineurin-like_PHP"/>
</dbReference>
<dbReference type="InterPro" id="IPR051693">
    <property type="entry name" value="UPF0046_metallophosphoest"/>
</dbReference>
<sequence length="439" mass="49839">MSQSTNVLLEAPRPCIKTRFLILSDTHSALPDPDNQPDLHFSKPFPPADVAIHCGDLTSTGKIEEHRRALQLLKSLTAPLKLVIPGNHDLTLDREYCKDHPLLHGWTRPHYEQDLKEAYALYTNEEAKQAGIIYLVHGSHTLTLPNAAKLTVFVSSYTPEFYDWAFAYPRETDVFNADNGREPKFPVCEFDSDDIHDELERNECMVMVTHGPPRGALDKTTRGEDVGCDRLMTAVSRCRPLLHCFGHIHEGWGSKRKQWPWPPEDKKIESLKGLIKLGEEVVRGHRMTGEAREAHKKWQDEKQQMLSARKEVSESKIRYADEQRVVEAREAEPMILTEEQQQSVGYIDATAVKHGLETVFVNASIMDVHYNPVQRPWVVDLMLPAATELKKQDPASTTNAIRNPEATIEVLNVAEEIEKLRAELRSLGARSNEVIRNNP</sequence>
<evidence type="ECO:0000313" key="4">
    <source>
        <dbReference type="Proteomes" id="UP001316803"/>
    </source>
</evidence>
<evidence type="ECO:0000256" key="1">
    <source>
        <dbReference type="SAM" id="Coils"/>
    </source>
</evidence>
<dbReference type="PANTHER" id="PTHR12905">
    <property type="entry name" value="METALLOPHOSPHOESTERASE"/>
    <property type="match status" value="1"/>
</dbReference>
<feature type="coiled-coil region" evidence="1">
    <location>
        <begin position="410"/>
        <end position="437"/>
    </location>
</feature>
<dbReference type="CDD" id="cd07379">
    <property type="entry name" value="MPP_239FB"/>
    <property type="match status" value="1"/>
</dbReference>
<comment type="caution">
    <text evidence="3">The sequence shown here is derived from an EMBL/GenBank/DDBJ whole genome shotgun (WGS) entry which is preliminary data.</text>
</comment>
<dbReference type="Proteomes" id="UP001316803">
    <property type="component" value="Unassembled WGS sequence"/>
</dbReference>
<name>A0AAN8ETL2_9EURO</name>
<keyword evidence="4" id="KW-1185">Reference proteome</keyword>
<dbReference type="Gene3D" id="3.60.21.10">
    <property type="match status" value="1"/>
</dbReference>
<dbReference type="Pfam" id="PF00149">
    <property type="entry name" value="Metallophos"/>
    <property type="match status" value="1"/>
</dbReference>
<dbReference type="SUPFAM" id="SSF56300">
    <property type="entry name" value="Metallo-dependent phosphatases"/>
    <property type="match status" value="1"/>
</dbReference>
<protein>
    <recommendedName>
        <fullName evidence="2">Calcineurin-like phosphoesterase domain-containing protein</fullName>
    </recommendedName>
</protein>
<feature type="domain" description="Calcineurin-like phosphoesterase" evidence="2">
    <location>
        <begin position="19"/>
        <end position="250"/>
    </location>
</feature>
<evidence type="ECO:0000259" key="2">
    <source>
        <dbReference type="Pfam" id="PF00149"/>
    </source>
</evidence>
<reference evidence="3 4" key="1">
    <citation type="submission" date="2022-12" db="EMBL/GenBank/DDBJ databases">
        <title>Genomic features and morphological characterization of a novel Knufia sp. strain isolated from spacecraft assembly facility.</title>
        <authorList>
            <person name="Teixeira M."/>
            <person name="Chander A.M."/>
            <person name="Stajich J.E."/>
            <person name="Venkateswaran K."/>
        </authorList>
    </citation>
    <scope>NUCLEOTIDE SEQUENCE [LARGE SCALE GENOMIC DNA]</scope>
    <source>
        <strain evidence="3 4">FJI-L2-BK-P2</strain>
    </source>
</reference>
<organism evidence="3 4">
    <name type="scientific">Knufia fluminis</name>
    <dbReference type="NCBI Taxonomy" id="191047"/>
    <lineage>
        <taxon>Eukaryota</taxon>
        <taxon>Fungi</taxon>
        <taxon>Dikarya</taxon>
        <taxon>Ascomycota</taxon>
        <taxon>Pezizomycotina</taxon>
        <taxon>Eurotiomycetes</taxon>
        <taxon>Chaetothyriomycetidae</taxon>
        <taxon>Chaetothyriales</taxon>
        <taxon>Trichomeriaceae</taxon>
        <taxon>Knufia</taxon>
    </lineage>
</organism>
<proteinExistence type="predicted"/>
<dbReference type="InterPro" id="IPR029052">
    <property type="entry name" value="Metallo-depent_PP-like"/>
</dbReference>